<comment type="caution">
    <text evidence="1">The sequence shown here is derived from an EMBL/GenBank/DDBJ whole genome shotgun (WGS) entry which is preliminary data.</text>
</comment>
<keyword evidence="2" id="KW-1185">Reference proteome</keyword>
<accession>A0A8K0G7S3</accession>
<dbReference type="OrthoDB" id="8197165at2759"/>
<gene>
    <name evidence="1" type="ORF">ILUMI_17589</name>
</gene>
<protein>
    <submittedName>
        <fullName evidence="1">Uncharacterized protein</fullName>
    </submittedName>
</protein>
<organism evidence="1 2">
    <name type="scientific">Ignelater luminosus</name>
    <name type="common">Cucubano</name>
    <name type="synonym">Pyrophorus luminosus</name>
    <dbReference type="NCBI Taxonomy" id="2038154"/>
    <lineage>
        <taxon>Eukaryota</taxon>
        <taxon>Metazoa</taxon>
        <taxon>Ecdysozoa</taxon>
        <taxon>Arthropoda</taxon>
        <taxon>Hexapoda</taxon>
        <taxon>Insecta</taxon>
        <taxon>Pterygota</taxon>
        <taxon>Neoptera</taxon>
        <taxon>Endopterygota</taxon>
        <taxon>Coleoptera</taxon>
        <taxon>Polyphaga</taxon>
        <taxon>Elateriformia</taxon>
        <taxon>Elateroidea</taxon>
        <taxon>Elateridae</taxon>
        <taxon>Agrypninae</taxon>
        <taxon>Pyrophorini</taxon>
        <taxon>Ignelater</taxon>
    </lineage>
</organism>
<dbReference type="EMBL" id="VTPC01075894">
    <property type="protein sequence ID" value="KAF2888583.1"/>
    <property type="molecule type" value="Genomic_DNA"/>
</dbReference>
<feature type="non-terminal residue" evidence="1">
    <location>
        <position position="1"/>
    </location>
</feature>
<dbReference type="Proteomes" id="UP000801492">
    <property type="component" value="Unassembled WGS sequence"/>
</dbReference>
<dbReference type="AlphaFoldDB" id="A0A8K0G7S3"/>
<evidence type="ECO:0000313" key="2">
    <source>
        <dbReference type="Proteomes" id="UP000801492"/>
    </source>
</evidence>
<proteinExistence type="predicted"/>
<reference evidence="1" key="1">
    <citation type="submission" date="2019-08" db="EMBL/GenBank/DDBJ databases">
        <title>The genome of the North American firefly Photinus pyralis.</title>
        <authorList>
            <consortium name="Photinus pyralis genome working group"/>
            <person name="Fallon T.R."/>
            <person name="Sander Lower S.E."/>
            <person name="Weng J.-K."/>
        </authorList>
    </citation>
    <scope>NUCLEOTIDE SEQUENCE</scope>
    <source>
        <strain evidence="1">TRF0915ILg1</strain>
        <tissue evidence="1">Whole body</tissue>
    </source>
</reference>
<name>A0A8K0G7S3_IGNLU</name>
<sequence length="149" mass="17062">VCNALSDVSGMRCYICNATISQLNEIKSSRERPVDSEAYRFGLSVLHAYIRCLECLLHISYRLTIQSWKVKIQEQFRQKMSLLVDVSKPNYRTSDDGNTAKRFFANPKLSAEITGMLNVVKSYLSLLMCYVIPEIDDDLIKRFGVILQV</sequence>
<evidence type="ECO:0000313" key="1">
    <source>
        <dbReference type="EMBL" id="KAF2888583.1"/>
    </source>
</evidence>